<organism evidence="1 2">
    <name type="scientific">Enterococcus raffinosus</name>
    <dbReference type="NCBI Taxonomy" id="71452"/>
    <lineage>
        <taxon>Bacteria</taxon>
        <taxon>Bacillati</taxon>
        <taxon>Bacillota</taxon>
        <taxon>Bacilli</taxon>
        <taxon>Lactobacillales</taxon>
        <taxon>Enterococcaceae</taxon>
        <taxon>Enterococcus</taxon>
    </lineage>
</organism>
<proteinExistence type="predicted"/>
<dbReference type="InterPro" id="IPR024524">
    <property type="entry name" value="DUF3800"/>
</dbReference>
<dbReference type="RefSeq" id="WP_010733550.1">
    <property type="nucleotide sequence ID" value="NZ_BTSP01000018.1"/>
</dbReference>
<comment type="caution">
    <text evidence="1">The sequence shown here is derived from an EMBL/GenBank/DDBJ whole genome shotgun (WGS) entry which is preliminary data.</text>
</comment>
<evidence type="ECO:0000313" key="2">
    <source>
        <dbReference type="Proteomes" id="UP001249240"/>
    </source>
</evidence>
<name>A0AAW8T435_9ENTE</name>
<dbReference type="AlphaFoldDB" id="A0AAW8T435"/>
<reference evidence="1" key="1">
    <citation type="submission" date="2023-03" db="EMBL/GenBank/DDBJ databases">
        <authorList>
            <person name="Shen W."/>
            <person name="Cai J."/>
        </authorList>
    </citation>
    <scope>NUCLEOTIDE SEQUENCE</scope>
    <source>
        <strain evidence="1">B646-2</strain>
    </source>
</reference>
<gene>
    <name evidence="1" type="ORF">P7D78_16190</name>
</gene>
<protein>
    <submittedName>
        <fullName evidence="1">DUF3800 domain-containing protein</fullName>
    </submittedName>
</protein>
<dbReference type="Proteomes" id="UP001249240">
    <property type="component" value="Unassembled WGS sequence"/>
</dbReference>
<dbReference type="EMBL" id="JARPXM010000020">
    <property type="protein sequence ID" value="MDT2539674.1"/>
    <property type="molecule type" value="Genomic_DNA"/>
</dbReference>
<dbReference type="Pfam" id="PF12686">
    <property type="entry name" value="DUF3800"/>
    <property type="match status" value="1"/>
</dbReference>
<evidence type="ECO:0000313" key="1">
    <source>
        <dbReference type="EMBL" id="MDT2539674.1"/>
    </source>
</evidence>
<accession>A0AAW8T435</accession>
<sequence length="230" mass="27547">MIEVYCDESRPETIFGDESVDQYMVIGGIWFPSSERKKIKNKIKYLKKTYNVHGEFKWNKVSPSKIEFYKELIDYFFQNKHIRFRCIVVDSSAVDLEKYHQSDGELGFYKFYYFMLYKWFDWDETYRIYLDNKQNKMSSRIPDLERILNYASFAKVSSVLSIDSKESVFVQYADLLIGAVGYVFNEYYNADYSSDAKNELIELIEEYLDHAIQPTYGSERKFNVFKIMLR</sequence>